<feature type="transmembrane region" description="Helical" evidence="10">
    <location>
        <begin position="129"/>
        <end position="149"/>
    </location>
</feature>
<dbReference type="PANTHER" id="PTHR12468:SF2">
    <property type="entry name" value="GPI MANNOSYLTRANSFERASE 2"/>
    <property type="match status" value="1"/>
</dbReference>
<gene>
    <name evidence="12" type="ORF">COT66_00380</name>
</gene>
<evidence type="ECO:0000256" key="6">
    <source>
        <dbReference type="ARBA" id="ARBA00022692"/>
    </source>
</evidence>
<dbReference type="GO" id="GO:0031501">
    <property type="term" value="C:mannosyltransferase complex"/>
    <property type="evidence" value="ECO:0007669"/>
    <property type="project" value="TreeGrafter"/>
</dbReference>
<evidence type="ECO:0000313" key="13">
    <source>
        <dbReference type="Proteomes" id="UP000231214"/>
    </source>
</evidence>
<keyword evidence="3" id="KW-0337">GPI-anchor biosynthesis</keyword>
<dbReference type="InterPro" id="IPR038731">
    <property type="entry name" value="RgtA/B/C-like"/>
</dbReference>
<feature type="transmembrane region" description="Helical" evidence="10">
    <location>
        <begin position="161"/>
        <end position="181"/>
    </location>
</feature>
<organism evidence="12 13">
    <name type="scientific">Candidatus Shapirobacteria bacterium CG09_land_8_20_14_0_10_49_15</name>
    <dbReference type="NCBI Taxonomy" id="1974482"/>
    <lineage>
        <taxon>Bacteria</taxon>
        <taxon>Candidatus Shapironibacteriota</taxon>
    </lineage>
</organism>
<reference evidence="13" key="1">
    <citation type="submission" date="2017-09" db="EMBL/GenBank/DDBJ databases">
        <title>Depth-based differentiation of microbial function through sediment-hosted aquifers and enrichment of novel symbionts in the deep terrestrial subsurface.</title>
        <authorList>
            <person name="Probst A.J."/>
            <person name="Ladd B."/>
            <person name="Jarett J.K."/>
            <person name="Geller-Mcgrath D.E."/>
            <person name="Sieber C.M.K."/>
            <person name="Emerson J.B."/>
            <person name="Anantharaman K."/>
            <person name="Thomas B.C."/>
            <person name="Malmstrom R."/>
            <person name="Stieglmeier M."/>
            <person name="Klingl A."/>
            <person name="Woyke T."/>
            <person name="Ryan C.M."/>
            <person name="Banfield J.F."/>
        </authorList>
    </citation>
    <scope>NUCLEOTIDE SEQUENCE [LARGE SCALE GENOMIC DNA]</scope>
</reference>
<evidence type="ECO:0000259" key="11">
    <source>
        <dbReference type="Pfam" id="PF13231"/>
    </source>
</evidence>
<feature type="transmembrane region" description="Helical" evidence="10">
    <location>
        <begin position="336"/>
        <end position="352"/>
    </location>
</feature>
<comment type="subcellular location">
    <subcellularLocation>
        <location evidence="1">Endoplasmic reticulum membrane</location>
        <topology evidence="1">Multi-pass membrane protein</topology>
    </subcellularLocation>
</comment>
<accession>A0A2M6XBG0</accession>
<dbReference type="Pfam" id="PF13231">
    <property type="entry name" value="PMT_2"/>
    <property type="match status" value="1"/>
</dbReference>
<dbReference type="Proteomes" id="UP000231214">
    <property type="component" value="Unassembled WGS sequence"/>
</dbReference>
<evidence type="ECO:0000256" key="1">
    <source>
        <dbReference type="ARBA" id="ARBA00004477"/>
    </source>
</evidence>
<dbReference type="GO" id="GO:0004376">
    <property type="term" value="F:GPI mannosyltransferase activity"/>
    <property type="evidence" value="ECO:0007669"/>
    <property type="project" value="InterPro"/>
</dbReference>
<sequence>MRSCRKKVFNKQPLSVGKGQPRKQLPFIKKLAPVKNKKIIVWLLKLFISWRLILLLITWVAVKLIPYKAGFLGGGEFAYQLNPLYWAWANFDGGYYLAIARQGYLQFQQAFFPFYPLLIRFLARFLKDYLFSSLLISHLAFLAVMYLFYRLTKLDFGQKAARMAVLFLLLFPTSFYFGSAYTEALFLALVLASFYAARRRAWLWMGIFGGLASATRLVGIFLLPALIVERWQAQKDGDRRWLDFWPLLLILAGLVSYMVYLQKTVGDPLYFVHLQGFLKTGRTGGRIILPYQVCWRYLKMICTTKADVLYFTVWLELLTSGLFLGLIIFSYRQIRLSYFIFMVLAYITPTLSGTFSSMPRYVLILFPGFMVLPLLVEKHSWFKRVYLFFAIILGMAAVMLFTRGYWVA</sequence>
<proteinExistence type="predicted"/>
<dbReference type="InterPro" id="IPR007315">
    <property type="entry name" value="PIG-V/Gpi18"/>
</dbReference>
<dbReference type="AlphaFoldDB" id="A0A2M6XBG0"/>
<dbReference type="PANTHER" id="PTHR12468">
    <property type="entry name" value="GPI MANNOSYLTRANSFERASE 2"/>
    <property type="match status" value="1"/>
</dbReference>
<dbReference type="EMBL" id="PEZK01000007">
    <property type="protein sequence ID" value="PIU02402.1"/>
    <property type="molecule type" value="Genomic_DNA"/>
</dbReference>
<evidence type="ECO:0000256" key="10">
    <source>
        <dbReference type="SAM" id="Phobius"/>
    </source>
</evidence>
<evidence type="ECO:0000256" key="4">
    <source>
        <dbReference type="ARBA" id="ARBA00022676"/>
    </source>
</evidence>
<keyword evidence="9 10" id="KW-0472">Membrane</keyword>
<feature type="transmembrane region" description="Helical" evidence="10">
    <location>
        <begin position="358"/>
        <end position="376"/>
    </location>
</feature>
<comment type="caution">
    <text evidence="12">The sequence shown here is derived from an EMBL/GenBank/DDBJ whole genome shotgun (WGS) entry which is preliminary data.</text>
</comment>
<feature type="transmembrane region" description="Helical" evidence="10">
    <location>
        <begin position="240"/>
        <end position="260"/>
    </location>
</feature>
<evidence type="ECO:0000256" key="7">
    <source>
        <dbReference type="ARBA" id="ARBA00022824"/>
    </source>
</evidence>
<feature type="transmembrane region" description="Helical" evidence="10">
    <location>
        <begin position="308"/>
        <end position="329"/>
    </location>
</feature>
<keyword evidence="6 10" id="KW-0812">Transmembrane</keyword>
<evidence type="ECO:0000313" key="12">
    <source>
        <dbReference type="EMBL" id="PIU02402.1"/>
    </source>
</evidence>
<feature type="transmembrane region" description="Helical" evidence="10">
    <location>
        <begin position="385"/>
        <end position="406"/>
    </location>
</feature>
<evidence type="ECO:0000256" key="5">
    <source>
        <dbReference type="ARBA" id="ARBA00022679"/>
    </source>
</evidence>
<feature type="transmembrane region" description="Helical" evidence="10">
    <location>
        <begin position="39"/>
        <end position="62"/>
    </location>
</feature>
<evidence type="ECO:0000256" key="9">
    <source>
        <dbReference type="ARBA" id="ARBA00023136"/>
    </source>
</evidence>
<protein>
    <recommendedName>
        <fullName evidence="11">Glycosyltransferase RgtA/B/C/D-like domain-containing protein</fullName>
    </recommendedName>
</protein>
<evidence type="ECO:0000256" key="2">
    <source>
        <dbReference type="ARBA" id="ARBA00004687"/>
    </source>
</evidence>
<dbReference type="GO" id="GO:0016020">
    <property type="term" value="C:membrane"/>
    <property type="evidence" value="ECO:0007669"/>
    <property type="project" value="GOC"/>
</dbReference>
<evidence type="ECO:0000256" key="3">
    <source>
        <dbReference type="ARBA" id="ARBA00022502"/>
    </source>
</evidence>
<keyword evidence="8 10" id="KW-1133">Transmembrane helix</keyword>
<feature type="domain" description="Glycosyltransferase RgtA/B/C/D-like" evidence="11">
    <location>
        <begin position="113"/>
        <end position="258"/>
    </location>
</feature>
<dbReference type="GO" id="GO:0006506">
    <property type="term" value="P:GPI anchor biosynthetic process"/>
    <property type="evidence" value="ECO:0007669"/>
    <property type="project" value="UniProtKB-UniPathway"/>
</dbReference>
<comment type="pathway">
    <text evidence="2">Glycolipid biosynthesis; glycosylphosphatidylinositol-anchor biosynthesis.</text>
</comment>
<keyword evidence="5" id="KW-0808">Transferase</keyword>
<dbReference type="UniPathway" id="UPA00196"/>
<evidence type="ECO:0000256" key="8">
    <source>
        <dbReference type="ARBA" id="ARBA00022989"/>
    </source>
</evidence>
<keyword evidence="7" id="KW-0256">Endoplasmic reticulum</keyword>
<dbReference type="GO" id="GO:0000009">
    <property type="term" value="F:alpha-1,6-mannosyltransferase activity"/>
    <property type="evidence" value="ECO:0007669"/>
    <property type="project" value="InterPro"/>
</dbReference>
<feature type="transmembrane region" description="Helical" evidence="10">
    <location>
        <begin position="201"/>
        <end position="228"/>
    </location>
</feature>
<name>A0A2M6XBG0_9BACT</name>
<keyword evidence="4" id="KW-0328">Glycosyltransferase</keyword>